<protein>
    <submittedName>
        <fullName evidence="3">Uncharacterized protein</fullName>
    </submittedName>
</protein>
<dbReference type="GO" id="GO:0016853">
    <property type="term" value="F:isomerase activity"/>
    <property type="evidence" value="ECO:0007669"/>
    <property type="project" value="UniProtKB-KW"/>
</dbReference>
<comment type="caution">
    <text evidence="3">The sequence shown here is derived from an EMBL/GenBank/DDBJ whole genome shotgun (WGS) entry which is preliminary data.</text>
</comment>
<reference evidence="3" key="1">
    <citation type="submission" date="2020-07" db="EMBL/GenBank/DDBJ databases">
        <authorList>
            <person name="Nieuwenhuis M."/>
            <person name="Van De Peppel L.J.J."/>
        </authorList>
    </citation>
    <scope>NUCLEOTIDE SEQUENCE</scope>
    <source>
        <strain evidence="3">AP01</strain>
        <tissue evidence="3">Mycelium</tissue>
    </source>
</reference>
<evidence type="ECO:0000313" key="3">
    <source>
        <dbReference type="EMBL" id="KAG5647673.1"/>
    </source>
</evidence>
<name>A0A9P7GFF9_9AGAR</name>
<sequence>MSAQFLLLTAFSNAIDGGNPAAVVFTDMSLSKDTFMDVAQNLNQPVTAFLSASPLPSREAKTVAFSVRWFTSSRQELPLCGHGTIAAAKAVFSRDNVTKDVEILKFHTLTRGIMTARRRQGGFIEIELPSTNVVDASPEEYARLSALVLRAAEGAVIKHIATGGKGFEAYEKKVNLKELVINAAPLVRIQISRGQGEQR</sequence>
<dbReference type="AlphaFoldDB" id="A0A9P7GFF9"/>
<reference evidence="3" key="2">
    <citation type="submission" date="2021-10" db="EMBL/GenBank/DDBJ databases">
        <title>Phylogenomics reveals ancestral predisposition of the termite-cultivated fungus Termitomyces towards a domesticated lifestyle.</title>
        <authorList>
            <person name="Auxier B."/>
            <person name="Grum-Grzhimaylo A."/>
            <person name="Cardenas M.E."/>
            <person name="Lodge J.D."/>
            <person name="Laessoe T."/>
            <person name="Pedersen O."/>
            <person name="Smith M.E."/>
            <person name="Kuyper T.W."/>
            <person name="Franco-Molano E.A."/>
            <person name="Baroni T.J."/>
            <person name="Aanen D.K."/>
        </authorList>
    </citation>
    <scope>NUCLEOTIDE SEQUENCE</scope>
    <source>
        <strain evidence="3">AP01</strain>
        <tissue evidence="3">Mycelium</tissue>
    </source>
</reference>
<dbReference type="PANTHER" id="PTHR13774">
    <property type="entry name" value="PHENAZINE BIOSYNTHESIS PROTEIN"/>
    <property type="match status" value="1"/>
</dbReference>
<dbReference type="Pfam" id="PF02567">
    <property type="entry name" value="PhzC-PhzF"/>
    <property type="match status" value="1"/>
</dbReference>
<keyword evidence="2" id="KW-0413">Isomerase</keyword>
<accession>A0A9P7GFF9</accession>
<evidence type="ECO:0000256" key="1">
    <source>
        <dbReference type="ARBA" id="ARBA00008270"/>
    </source>
</evidence>
<comment type="similarity">
    <text evidence="1">Belongs to the PhzF family.</text>
</comment>
<dbReference type="OrthoDB" id="75169at2759"/>
<dbReference type="Proteomes" id="UP000775547">
    <property type="component" value="Unassembled WGS sequence"/>
</dbReference>
<dbReference type="SUPFAM" id="SSF54506">
    <property type="entry name" value="Diaminopimelate epimerase-like"/>
    <property type="match status" value="1"/>
</dbReference>
<dbReference type="GO" id="GO:0005737">
    <property type="term" value="C:cytoplasm"/>
    <property type="evidence" value="ECO:0007669"/>
    <property type="project" value="TreeGrafter"/>
</dbReference>
<gene>
    <name evidence="3" type="ORF">DXG03_008396</name>
</gene>
<keyword evidence="4" id="KW-1185">Reference proteome</keyword>
<evidence type="ECO:0000256" key="2">
    <source>
        <dbReference type="ARBA" id="ARBA00023235"/>
    </source>
</evidence>
<dbReference type="EMBL" id="JABCKV010000007">
    <property type="protein sequence ID" value="KAG5647673.1"/>
    <property type="molecule type" value="Genomic_DNA"/>
</dbReference>
<dbReference type="PANTHER" id="PTHR13774:SF17">
    <property type="entry name" value="PHENAZINE BIOSYNTHESIS-LIKE DOMAIN-CONTAINING PROTEIN"/>
    <property type="match status" value="1"/>
</dbReference>
<organism evidence="3 4">
    <name type="scientific">Asterophora parasitica</name>
    <dbReference type="NCBI Taxonomy" id="117018"/>
    <lineage>
        <taxon>Eukaryota</taxon>
        <taxon>Fungi</taxon>
        <taxon>Dikarya</taxon>
        <taxon>Basidiomycota</taxon>
        <taxon>Agaricomycotina</taxon>
        <taxon>Agaricomycetes</taxon>
        <taxon>Agaricomycetidae</taxon>
        <taxon>Agaricales</taxon>
        <taxon>Tricholomatineae</taxon>
        <taxon>Lyophyllaceae</taxon>
        <taxon>Asterophora</taxon>
    </lineage>
</organism>
<proteinExistence type="inferred from homology"/>
<dbReference type="Gene3D" id="3.10.310.10">
    <property type="entry name" value="Diaminopimelate Epimerase, Chain A, domain 1"/>
    <property type="match status" value="2"/>
</dbReference>
<dbReference type="InterPro" id="IPR003719">
    <property type="entry name" value="Phenazine_PhzF-like"/>
</dbReference>
<evidence type="ECO:0000313" key="4">
    <source>
        <dbReference type="Proteomes" id="UP000775547"/>
    </source>
</evidence>